<dbReference type="EMBL" id="CP081303">
    <property type="protein sequence ID" value="QZE13431.1"/>
    <property type="molecule type" value="Genomic_DNA"/>
</dbReference>
<evidence type="ECO:0000313" key="2">
    <source>
        <dbReference type="Proteomes" id="UP000826212"/>
    </source>
</evidence>
<accession>A0AC61ND78</accession>
<organism evidence="1 2">
    <name type="scientific">Halosquirtibacter laminarini</name>
    <dbReference type="NCBI Taxonomy" id="3374600"/>
    <lineage>
        <taxon>Bacteria</taxon>
        <taxon>Pseudomonadati</taxon>
        <taxon>Bacteroidota</taxon>
        <taxon>Bacteroidia</taxon>
        <taxon>Marinilabiliales</taxon>
        <taxon>Prolixibacteraceae</taxon>
        <taxon>Halosquirtibacter</taxon>
    </lineage>
</organism>
<sequence>MNPIKNVARTIKNHWNRIVKWMDTKIINGI</sequence>
<protein>
    <submittedName>
        <fullName evidence="1">Transposase</fullName>
    </submittedName>
</protein>
<gene>
    <name evidence="1" type="ORF">K4L44_12685</name>
</gene>
<proteinExistence type="predicted"/>
<reference evidence="1" key="1">
    <citation type="submission" date="2021-08" db="EMBL/GenBank/DDBJ databases">
        <title>Novel anaerobic bacterium isolated from sea squirt in East Sea, Republic of Korea.</title>
        <authorList>
            <person name="Nguyen T.H."/>
            <person name="Li Z."/>
            <person name="Lee Y.-J."/>
            <person name="Ko J."/>
            <person name="Kim S.-G."/>
        </authorList>
    </citation>
    <scope>NUCLEOTIDE SEQUENCE</scope>
    <source>
        <strain evidence="1">KCTC 25031</strain>
    </source>
</reference>
<dbReference type="Proteomes" id="UP000826212">
    <property type="component" value="Chromosome"/>
</dbReference>
<evidence type="ECO:0000313" key="1">
    <source>
        <dbReference type="EMBL" id="QZE13431.1"/>
    </source>
</evidence>
<keyword evidence="2" id="KW-1185">Reference proteome</keyword>
<name>A0AC61ND78_9BACT</name>